<evidence type="ECO:0000313" key="12">
    <source>
        <dbReference type="Proteomes" id="UP000663828"/>
    </source>
</evidence>
<feature type="transmembrane region" description="Helical" evidence="10">
    <location>
        <begin position="202"/>
        <end position="225"/>
    </location>
</feature>
<dbReference type="AlphaFoldDB" id="A0A813XCV0"/>
<keyword evidence="5 10" id="KW-0812">Transmembrane</keyword>
<dbReference type="GO" id="GO:0072665">
    <property type="term" value="P:protein localization to vacuole"/>
    <property type="evidence" value="ECO:0007669"/>
    <property type="project" value="TreeGrafter"/>
</dbReference>
<keyword evidence="3" id="KW-0813">Transport</keyword>
<evidence type="ECO:0000256" key="3">
    <source>
        <dbReference type="ARBA" id="ARBA00022448"/>
    </source>
</evidence>
<dbReference type="Proteomes" id="UP000663828">
    <property type="component" value="Unassembled WGS sequence"/>
</dbReference>
<evidence type="ECO:0000313" key="11">
    <source>
        <dbReference type="EMBL" id="CAF0871199.1"/>
    </source>
</evidence>
<reference evidence="11" key="1">
    <citation type="submission" date="2021-02" db="EMBL/GenBank/DDBJ databases">
        <authorList>
            <person name="Nowell W R."/>
        </authorList>
    </citation>
    <scope>NUCLEOTIDE SEQUENCE</scope>
</reference>
<feature type="transmembrane region" description="Helical" evidence="10">
    <location>
        <begin position="307"/>
        <end position="326"/>
    </location>
</feature>
<feature type="transmembrane region" description="Helical" evidence="10">
    <location>
        <begin position="140"/>
        <end position="160"/>
    </location>
</feature>
<dbReference type="PANTHER" id="PTHR16130">
    <property type="entry name" value="LYSOSOMAL COBALAMIN TRANSPORTER-RELATED"/>
    <property type="match status" value="1"/>
</dbReference>
<evidence type="ECO:0000256" key="6">
    <source>
        <dbReference type="ARBA" id="ARBA00022989"/>
    </source>
</evidence>
<evidence type="ECO:0000256" key="2">
    <source>
        <dbReference type="ARBA" id="ARBA00009901"/>
    </source>
</evidence>
<feature type="transmembrane region" description="Helical" evidence="10">
    <location>
        <begin position="6"/>
        <end position="27"/>
    </location>
</feature>
<dbReference type="InterPro" id="IPR050854">
    <property type="entry name" value="LMBD1_LysCbl_Transport"/>
</dbReference>
<dbReference type="InterPro" id="IPR006876">
    <property type="entry name" value="LMBR1-like_membr_prot"/>
</dbReference>
<evidence type="ECO:0000256" key="10">
    <source>
        <dbReference type="SAM" id="Phobius"/>
    </source>
</evidence>
<feature type="transmembrane region" description="Helical" evidence="10">
    <location>
        <begin position="95"/>
        <end position="119"/>
    </location>
</feature>
<name>A0A813XCV0_ADIRI</name>
<dbReference type="PANTHER" id="PTHR16130:SF2">
    <property type="entry name" value="LYSOSOMAL COBALAMIN TRANSPORT ESCORT PROTEIN LMBD1"/>
    <property type="match status" value="1"/>
</dbReference>
<evidence type="ECO:0000256" key="7">
    <source>
        <dbReference type="ARBA" id="ARBA00023136"/>
    </source>
</evidence>
<evidence type="ECO:0000256" key="4">
    <source>
        <dbReference type="ARBA" id="ARBA00022628"/>
    </source>
</evidence>
<feature type="transmembrane region" description="Helical" evidence="10">
    <location>
        <begin position="368"/>
        <end position="389"/>
    </location>
</feature>
<keyword evidence="6 10" id="KW-1133">Transmembrane helix</keyword>
<protein>
    <recommendedName>
        <fullName evidence="13">Lysosomal cobalamin transporter</fullName>
    </recommendedName>
</protein>
<keyword evidence="12" id="KW-1185">Reference proteome</keyword>
<organism evidence="11 12">
    <name type="scientific">Adineta ricciae</name>
    <name type="common">Rotifer</name>
    <dbReference type="NCBI Taxonomy" id="249248"/>
    <lineage>
        <taxon>Eukaryota</taxon>
        <taxon>Metazoa</taxon>
        <taxon>Spiralia</taxon>
        <taxon>Gnathifera</taxon>
        <taxon>Rotifera</taxon>
        <taxon>Eurotatoria</taxon>
        <taxon>Bdelloidea</taxon>
        <taxon>Adinetida</taxon>
        <taxon>Adinetidae</taxon>
        <taxon>Adineta</taxon>
    </lineage>
</organism>
<dbReference type="GO" id="GO:0005765">
    <property type="term" value="C:lysosomal membrane"/>
    <property type="evidence" value="ECO:0007669"/>
    <property type="project" value="UniProtKB-SubCell"/>
</dbReference>
<dbReference type="EMBL" id="CAJNOR010000296">
    <property type="protein sequence ID" value="CAF0871199.1"/>
    <property type="molecule type" value="Genomic_DNA"/>
</dbReference>
<evidence type="ECO:0000256" key="9">
    <source>
        <dbReference type="ARBA" id="ARBA00023285"/>
    </source>
</evidence>
<dbReference type="GO" id="GO:0031419">
    <property type="term" value="F:cobalamin binding"/>
    <property type="evidence" value="ECO:0007669"/>
    <property type="project" value="UniProtKB-KW"/>
</dbReference>
<keyword evidence="8" id="KW-0458">Lysosome</keyword>
<comment type="subcellular location">
    <subcellularLocation>
        <location evidence="1">Lysosome membrane</location>
        <topology evidence="1">Multi-pass membrane protein</topology>
    </subcellularLocation>
</comment>
<feature type="transmembrane region" description="Helical" evidence="10">
    <location>
        <begin position="410"/>
        <end position="433"/>
    </location>
</feature>
<keyword evidence="7 10" id="KW-0472">Membrane</keyword>
<feature type="transmembrane region" description="Helical" evidence="10">
    <location>
        <begin position="39"/>
        <end position="59"/>
    </location>
</feature>
<keyword evidence="9" id="KW-0170">Cobalt</keyword>
<accession>A0A813XCV0</accession>
<gene>
    <name evidence="11" type="ORF">XAT740_LOCUS6502</name>
</gene>
<evidence type="ECO:0000256" key="5">
    <source>
        <dbReference type="ARBA" id="ARBA00022692"/>
    </source>
</evidence>
<comment type="similarity">
    <text evidence="2">Belongs to the LIMR family. LMBRD1 subfamily.</text>
</comment>
<evidence type="ECO:0008006" key="13">
    <source>
        <dbReference type="Google" id="ProtNLM"/>
    </source>
</evidence>
<proteinExistence type="inferred from homology"/>
<dbReference type="Pfam" id="PF04791">
    <property type="entry name" value="LMBR1"/>
    <property type="match status" value="1"/>
</dbReference>
<feature type="transmembrane region" description="Helical" evidence="10">
    <location>
        <begin position="479"/>
        <end position="503"/>
    </location>
</feature>
<evidence type="ECO:0000256" key="8">
    <source>
        <dbReference type="ARBA" id="ARBA00023228"/>
    </source>
</evidence>
<comment type="caution">
    <text evidence="11">The sequence shown here is derived from an EMBL/GenBank/DDBJ whole genome shotgun (WGS) entry which is preliminary data.</text>
</comment>
<evidence type="ECO:0000256" key="1">
    <source>
        <dbReference type="ARBA" id="ARBA00004155"/>
    </source>
</evidence>
<sequence length="538" mass="62368">MLVLASLGSWLPFAIVAILIVLFSLIFTSRYQQKRKRDYLVTVICSISLIIALLTASLLPTDVILVSFMKNSDGTFKDWTQNQTTRDDIQHYVEIGYYVLYSLVIAMAFLVNPFLFFYYEEKEEGEKISKRICSAIKWTAGFLIFLVVLLVLGIFVPQLASLPSDNSTSEWENVKYLVNHFDNPSKIEAIRSVTLHVKQNTIIIGFFLLTVYTGYGSIACPLTLIRGKRSARLQHEAIEEQRAANRAQIQAIKDRYPRHVSMPSREKRKLEDLEQKELVLSRNEESIKIVRRSFFFKCRYIYRPTQIVFGVLLLLLALLIFVSLLLSNINKCIHFVDFKQIFAQGNKTLPNPIDIVLTWTGKVYPANYIVLSLLLVYIIFTSVFGLQQLGIWYFCVRMYRFSRGRTKPQAILMLCSFMMFIVVAINVFVYLLIPQYSIYGDQHYAVKEHDGTMVVKPCTQYVTTDQCQMTVMGRIILRFFYKVWFFGAVYFCLSWLFLLMFVVSSLVKIIRSRESNIQEFSVERLLESDEDEDAPLIQ</sequence>
<keyword evidence="4" id="KW-0846">Cobalamin</keyword>